<evidence type="ECO:0000313" key="2">
    <source>
        <dbReference type="Proteomes" id="UP000018958"/>
    </source>
</evidence>
<evidence type="ECO:0000313" key="1">
    <source>
        <dbReference type="EMBL" id="ETP10515.1"/>
    </source>
</evidence>
<dbReference type="Proteomes" id="UP000018958">
    <property type="component" value="Unassembled WGS sequence"/>
</dbReference>
<gene>
    <name evidence="1" type="ORF">F441_13844</name>
</gene>
<reference evidence="1 2" key="1">
    <citation type="submission" date="2013-11" db="EMBL/GenBank/DDBJ databases">
        <title>The Genome Sequence of Phytophthora parasitica CJ01A1.</title>
        <authorList>
            <consortium name="The Broad Institute Genomics Platform"/>
            <person name="Russ C."/>
            <person name="Tyler B."/>
            <person name="Panabieres F."/>
            <person name="Shan W."/>
            <person name="Tripathy S."/>
            <person name="Grunwald N."/>
            <person name="Machado M."/>
            <person name="Johnson C.S."/>
            <person name="Walker B."/>
            <person name="Young S.K."/>
            <person name="Zeng Q."/>
            <person name="Gargeya S."/>
            <person name="Fitzgerald M."/>
            <person name="Haas B."/>
            <person name="Abouelleil A."/>
            <person name="Allen A.W."/>
            <person name="Alvarado L."/>
            <person name="Arachchi H.M."/>
            <person name="Berlin A.M."/>
            <person name="Chapman S.B."/>
            <person name="Gainer-Dewar J."/>
            <person name="Goldberg J."/>
            <person name="Griggs A."/>
            <person name="Gujja S."/>
            <person name="Hansen M."/>
            <person name="Howarth C."/>
            <person name="Imamovic A."/>
            <person name="Ireland A."/>
            <person name="Larimer J."/>
            <person name="McCowan C."/>
            <person name="Murphy C."/>
            <person name="Pearson M."/>
            <person name="Poon T.W."/>
            <person name="Priest M."/>
            <person name="Roberts A."/>
            <person name="Saif S."/>
            <person name="Shea T."/>
            <person name="Sisk P."/>
            <person name="Sykes S."/>
            <person name="Wortman J."/>
            <person name="Nusbaum C."/>
            <person name="Birren B."/>
        </authorList>
    </citation>
    <scope>NUCLEOTIDE SEQUENCE [LARGE SCALE GENOMIC DNA]</scope>
    <source>
        <strain evidence="1 2">CJ01A1</strain>
    </source>
</reference>
<protein>
    <submittedName>
        <fullName evidence="1">Uncharacterized protein</fullName>
    </submittedName>
</protein>
<sequence length="125" mass="13879">MTSSAVSPFSFPFSPVPAHYTVKMLVVRRLVRLSIGAPLPTTSGQKNTSQRANRSTVVSTLPLARRYAQQHRPKCAAEDGSTYGPLGCLITATLPLSRSRCRRFARRYARRYAHNSVPAALRKTY</sequence>
<proteinExistence type="predicted"/>
<dbReference type="AlphaFoldDB" id="W2WIW1"/>
<accession>W2WIW1</accession>
<organism evidence="1 2">
    <name type="scientific">Phytophthora nicotianae CJ01A1</name>
    <dbReference type="NCBI Taxonomy" id="1317063"/>
    <lineage>
        <taxon>Eukaryota</taxon>
        <taxon>Sar</taxon>
        <taxon>Stramenopiles</taxon>
        <taxon>Oomycota</taxon>
        <taxon>Peronosporomycetes</taxon>
        <taxon>Peronosporales</taxon>
        <taxon>Peronosporaceae</taxon>
        <taxon>Phytophthora</taxon>
    </lineage>
</organism>
<dbReference type="EMBL" id="ANIX01002749">
    <property type="protein sequence ID" value="ETP10515.1"/>
    <property type="molecule type" value="Genomic_DNA"/>
</dbReference>
<name>W2WIW1_PHYNI</name>
<comment type="caution">
    <text evidence="1">The sequence shown here is derived from an EMBL/GenBank/DDBJ whole genome shotgun (WGS) entry which is preliminary data.</text>
</comment>